<evidence type="ECO:0000259" key="7">
    <source>
        <dbReference type="Pfam" id="PF00108"/>
    </source>
</evidence>
<dbReference type="Pfam" id="PF00108">
    <property type="entry name" value="Thiolase_N"/>
    <property type="match status" value="1"/>
</dbReference>
<dbReference type="CDD" id="cd00829">
    <property type="entry name" value="SCP-x_thiolase"/>
    <property type="match status" value="1"/>
</dbReference>
<gene>
    <name evidence="9" type="ORF">AB0C36_20565</name>
</gene>
<dbReference type="InterPro" id="IPR020616">
    <property type="entry name" value="Thiolase_N"/>
</dbReference>
<dbReference type="Proteomes" id="UP001551482">
    <property type="component" value="Unassembled WGS sequence"/>
</dbReference>
<evidence type="ECO:0000256" key="5">
    <source>
        <dbReference type="ARBA" id="ARBA00023121"/>
    </source>
</evidence>
<proteinExistence type="predicted"/>
<dbReference type="InterPro" id="IPR016039">
    <property type="entry name" value="Thiolase-like"/>
</dbReference>
<dbReference type="PANTHER" id="PTHR42870:SF1">
    <property type="entry name" value="NON-SPECIFIC LIPID-TRANSFER PROTEIN-LIKE 2"/>
    <property type="match status" value="1"/>
</dbReference>
<dbReference type="InterPro" id="IPR055140">
    <property type="entry name" value="Thiolase_C_2"/>
</dbReference>
<dbReference type="InterPro" id="IPR020613">
    <property type="entry name" value="Thiolase_CS"/>
</dbReference>
<organism evidence="9 10">
    <name type="scientific">Streptodolium elevatio</name>
    <dbReference type="NCBI Taxonomy" id="3157996"/>
    <lineage>
        <taxon>Bacteria</taxon>
        <taxon>Bacillati</taxon>
        <taxon>Actinomycetota</taxon>
        <taxon>Actinomycetes</taxon>
        <taxon>Kitasatosporales</taxon>
        <taxon>Streptomycetaceae</taxon>
        <taxon>Streptodolium</taxon>
    </lineage>
</organism>
<dbReference type="PANTHER" id="PTHR42870">
    <property type="entry name" value="ACETYL-COA C-ACETYLTRANSFERASE"/>
    <property type="match status" value="1"/>
</dbReference>
<sequence length="411" mass="41804">MTAYILGGAQTDFARNWAKEGLGLVDLLREAVEGALADASVDAADVEVLHVGNHAGELFAGQSQLGGLTVSAVPAFTGLPSTRHEAACASGGTALLAADADLGAGRYDLALVVGVELMRNVSADDAAANLGSAAWAGREAVGATFPWPALFAEVADAYDERWGLDPAHLGAIARGAFANARRNPYAQARDWNFEPAAFTPDDTANPLVEGRLRRTDCGRITDGAAALLLASPRYAAAWARARGREPSGVPCLRGFGHRTDSLLLADKLARRDPGGPLFPHLAGAVSDAYRRAGIGGVADLDVAELHDCFTISSLVAFEHIGLAAPGEGGRVVEEGVTDPGGSLPVNPGGGLLALGHPVGATGVRMAVDAARQVAGTAGPIQVEGARTALTVNIGGSFTTAVATVISRGGAA</sequence>
<name>A0ABV3DKD4_9ACTN</name>
<comment type="caution">
    <text evidence="9">The sequence shown here is derived from an EMBL/GenBank/DDBJ whole genome shotgun (WGS) entry which is preliminary data.</text>
</comment>
<dbReference type="PIRSF" id="PIRSF000429">
    <property type="entry name" value="Ac-CoA_Ac_transf"/>
    <property type="match status" value="1"/>
</dbReference>
<dbReference type="Pfam" id="PF22691">
    <property type="entry name" value="Thiolase_C_1"/>
    <property type="match status" value="1"/>
</dbReference>
<dbReference type="Gene3D" id="3.40.47.10">
    <property type="match status" value="1"/>
</dbReference>
<dbReference type="SUPFAM" id="SSF53901">
    <property type="entry name" value="Thiolase-like"/>
    <property type="match status" value="2"/>
</dbReference>
<evidence type="ECO:0000256" key="6">
    <source>
        <dbReference type="ARBA" id="ARBA00032316"/>
    </source>
</evidence>
<keyword evidence="4" id="KW-0445">Lipid transport</keyword>
<accession>A0ABV3DKD4</accession>
<dbReference type="EC" id="2.3.1.176" evidence="1"/>
<feature type="domain" description="Thiolase N-terminal" evidence="7">
    <location>
        <begin position="4"/>
        <end position="187"/>
    </location>
</feature>
<evidence type="ECO:0000259" key="8">
    <source>
        <dbReference type="Pfam" id="PF22691"/>
    </source>
</evidence>
<dbReference type="NCBIfam" id="NF004936">
    <property type="entry name" value="PRK06289.1"/>
    <property type="match status" value="1"/>
</dbReference>
<dbReference type="PROSITE" id="PS00737">
    <property type="entry name" value="THIOLASE_2"/>
    <property type="match status" value="1"/>
</dbReference>
<evidence type="ECO:0000256" key="1">
    <source>
        <dbReference type="ARBA" id="ARBA00012352"/>
    </source>
</evidence>
<reference evidence="9 10" key="1">
    <citation type="submission" date="2024-06" db="EMBL/GenBank/DDBJ databases">
        <title>The Natural Products Discovery Center: Release of the First 8490 Sequenced Strains for Exploring Actinobacteria Biosynthetic Diversity.</title>
        <authorList>
            <person name="Kalkreuter E."/>
            <person name="Kautsar S.A."/>
            <person name="Yang D."/>
            <person name="Bader C.D."/>
            <person name="Teijaro C.N."/>
            <person name="Fluegel L."/>
            <person name="Davis C.M."/>
            <person name="Simpson J.R."/>
            <person name="Lauterbach L."/>
            <person name="Steele A.D."/>
            <person name="Gui C."/>
            <person name="Meng S."/>
            <person name="Li G."/>
            <person name="Viehrig K."/>
            <person name="Ye F."/>
            <person name="Su P."/>
            <person name="Kiefer A.F."/>
            <person name="Nichols A."/>
            <person name="Cepeda A.J."/>
            <person name="Yan W."/>
            <person name="Fan B."/>
            <person name="Jiang Y."/>
            <person name="Adhikari A."/>
            <person name="Zheng C.-J."/>
            <person name="Schuster L."/>
            <person name="Cowan T.M."/>
            <person name="Smanski M.J."/>
            <person name="Chevrette M.G."/>
            <person name="De Carvalho L.P.S."/>
            <person name="Shen B."/>
        </authorList>
    </citation>
    <scope>NUCLEOTIDE SEQUENCE [LARGE SCALE GENOMIC DNA]</scope>
    <source>
        <strain evidence="9 10">NPDC048946</strain>
    </source>
</reference>
<evidence type="ECO:0000313" key="9">
    <source>
        <dbReference type="EMBL" id="MEU8135897.1"/>
    </source>
</evidence>
<evidence type="ECO:0000256" key="2">
    <source>
        <dbReference type="ARBA" id="ARBA00022448"/>
    </source>
</evidence>
<dbReference type="RefSeq" id="WP_358356004.1">
    <property type="nucleotide sequence ID" value="NZ_JBEZFP010000052.1"/>
</dbReference>
<keyword evidence="3" id="KW-0808">Transferase</keyword>
<evidence type="ECO:0000313" key="10">
    <source>
        <dbReference type="Proteomes" id="UP001551482"/>
    </source>
</evidence>
<keyword evidence="10" id="KW-1185">Reference proteome</keyword>
<dbReference type="EMBL" id="JBEZFP010000052">
    <property type="protein sequence ID" value="MEU8135897.1"/>
    <property type="molecule type" value="Genomic_DNA"/>
</dbReference>
<keyword evidence="5" id="KW-0446">Lipid-binding</keyword>
<dbReference type="InterPro" id="IPR002155">
    <property type="entry name" value="Thiolase"/>
</dbReference>
<evidence type="ECO:0000256" key="4">
    <source>
        <dbReference type="ARBA" id="ARBA00023055"/>
    </source>
</evidence>
<evidence type="ECO:0000256" key="3">
    <source>
        <dbReference type="ARBA" id="ARBA00022679"/>
    </source>
</evidence>
<protein>
    <recommendedName>
        <fullName evidence="1">propanoyl-CoA C-acyltransferase</fullName>
        <ecNumber evidence="1">2.3.1.176</ecNumber>
    </recommendedName>
    <alternativeName>
        <fullName evidence="6">Propanoyl-CoA C-acyltransferase</fullName>
    </alternativeName>
</protein>
<feature type="domain" description="Thiolase C-terminal" evidence="8">
    <location>
        <begin position="283"/>
        <end position="407"/>
    </location>
</feature>
<keyword evidence="2" id="KW-0813">Transport</keyword>